<protein>
    <recommendedName>
        <fullName evidence="3">DNA-directed RNA polymerase beta subunit</fullName>
    </recommendedName>
</protein>
<evidence type="ECO:0008006" key="3">
    <source>
        <dbReference type="Google" id="ProtNLM"/>
    </source>
</evidence>
<proteinExistence type="predicted"/>
<reference evidence="1 2" key="1">
    <citation type="journal article" date="2017" name="Front. Microbiol.">
        <title>Genomic Characterization of Dairy Associated Leuconostoc Species and Diversity of Leuconostocs in Undefined Mixed Mesophilic Starter Cultures.</title>
        <authorList>
            <person name="Frantzen C.A."/>
            <person name="Kot W."/>
            <person name="Pedersen T.B."/>
            <person name="Ardo Y.M."/>
            <person name="Broadbent J.R."/>
            <person name="Neve H."/>
            <person name="Hansen L.H."/>
            <person name="Dal Bello F."/>
            <person name="Ostlie H.M."/>
            <person name="Kleppen H.P."/>
            <person name="Vogensen F.K."/>
            <person name="Holo H."/>
        </authorList>
    </citation>
    <scope>NUCLEOTIDE SEQUENCE [LARGE SCALE GENOMIC DNA]</scope>
    <source>
        <strain evidence="1 2">LMGCF08</strain>
    </source>
</reference>
<gene>
    <name evidence="1" type="ORF">BMR96_07235</name>
</gene>
<organism evidence="1 2">
    <name type="scientific">Leuconostoc pseudomesenteroides</name>
    <dbReference type="NCBI Taxonomy" id="33968"/>
    <lineage>
        <taxon>Bacteria</taxon>
        <taxon>Bacillati</taxon>
        <taxon>Bacillota</taxon>
        <taxon>Bacilli</taxon>
        <taxon>Lactobacillales</taxon>
        <taxon>Lactobacillaceae</taxon>
        <taxon>Leuconostoc</taxon>
    </lineage>
</organism>
<dbReference type="Proteomes" id="UP000192288">
    <property type="component" value="Unassembled WGS sequence"/>
</dbReference>
<accession>A0A1X0VCH9</accession>
<evidence type="ECO:0000313" key="1">
    <source>
        <dbReference type="EMBL" id="ORI97452.1"/>
    </source>
</evidence>
<dbReference type="STRING" id="33968.BMS77_07650"/>
<evidence type="ECO:0000313" key="2">
    <source>
        <dbReference type="Proteomes" id="UP000192288"/>
    </source>
</evidence>
<sequence length="122" mass="13885">MSDAEFSKMINNYFQNDYRDRGKVKWNGYFLSDHTSALKREAQTKNAVPVKLPMMSLTACQNILRHASANYEFVTVQQNIEDTDGHLVPNLTGLVDGFSDLGVYINESYVAFENIRAVVKEE</sequence>
<name>A0A1X0VCH9_LEUPS</name>
<dbReference type="EMBL" id="MPLS01000025">
    <property type="protein sequence ID" value="ORI97452.1"/>
    <property type="molecule type" value="Genomic_DNA"/>
</dbReference>
<dbReference type="eggNOG" id="ENOG5033CM8">
    <property type="taxonomic scope" value="Bacteria"/>
</dbReference>
<dbReference type="RefSeq" id="WP_080519428.1">
    <property type="nucleotide sequence ID" value="NZ_MPLS01000025.1"/>
</dbReference>
<dbReference type="AlphaFoldDB" id="A0A1X0VCH9"/>
<comment type="caution">
    <text evidence="1">The sequence shown here is derived from an EMBL/GenBank/DDBJ whole genome shotgun (WGS) entry which is preliminary data.</text>
</comment>